<dbReference type="Gene3D" id="3.30.428.10">
    <property type="entry name" value="HIT-like"/>
    <property type="match status" value="1"/>
</dbReference>
<proteinExistence type="predicted"/>
<gene>
    <name evidence="1" type="ORF">HGM15179_005597</name>
</gene>
<reference evidence="1" key="1">
    <citation type="submission" date="2019-04" db="EMBL/GenBank/DDBJ databases">
        <title>Genome assembly of Zosterops borbonicus 15179.</title>
        <authorList>
            <person name="Leroy T."/>
            <person name="Anselmetti Y."/>
            <person name="Tilak M.-K."/>
            <person name="Nabholz B."/>
        </authorList>
    </citation>
    <scope>NUCLEOTIDE SEQUENCE</scope>
    <source>
        <strain evidence="1">HGM_15179</strain>
        <tissue evidence="1">Muscle</tissue>
    </source>
</reference>
<dbReference type="OrthoDB" id="680339at2759"/>
<evidence type="ECO:0000313" key="2">
    <source>
        <dbReference type="Proteomes" id="UP000796761"/>
    </source>
</evidence>
<dbReference type="AlphaFoldDB" id="A0A8K1GNL0"/>
<organism evidence="1 2">
    <name type="scientific">Zosterops borbonicus</name>
    <dbReference type="NCBI Taxonomy" id="364589"/>
    <lineage>
        <taxon>Eukaryota</taxon>
        <taxon>Metazoa</taxon>
        <taxon>Chordata</taxon>
        <taxon>Craniata</taxon>
        <taxon>Vertebrata</taxon>
        <taxon>Euteleostomi</taxon>
        <taxon>Archelosauria</taxon>
        <taxon>Archosauria</taxon>
        <taxon>Dinosauria</taxon>
        <taxon>Saurischia</taxon>
        <taxon>Theropoda</taxon>
        <taxon>Coelurosauria</taxon>
        <taxon>Aves</taxon>
        <taxon>Neognathae</taxon>
        <taxon>Neoaves</taxon>
        <taxon>Telluraves</taxon>
        <taxon>Australaves</taxon>
        <taxon>Passeriformes</taxon>
        <taxon>Sylvioidea</taxon>
        <taxon>Zosteropidae</taxon>
        <taxon>Zosterops</taxon>
    </lineage>
</organism>
<dbReference type="Proteomes" id="UP000796761">
    <property type="component" value="Unassembled WGS sequence"/>
</dbReference>
<accession>A0A8K1GNL0</accession>
<dbReference type="InterPro" id="IPR036265">
    <property type="entry name" value="HIT-like_sf"/>
</dbReference>
<dbReference type="EMBL" id="SWJQ01000122">
    <property type="protein sequence ID" value="TRZ21478.1"/>
    <property type="molecule type" value="Genomic_DNA"/>
</dbReference>
<protein>
    <submittedName>
        <fullName evidence="1">Uncharacterized protein</fullName>
    </submittedName>
</protein>
<comment type="caution">
    <text evidence="1">The sequence shown here is derived from an EMBL/GenBank/DDBJ whole genome shotgun (WGS) entry which is preliminary data.</text>
</comment>
<name>A0A8K1GNL0_9PASS</name>
<sequence>MLRFGQHLIKPSVVFLRTELCFALVNRRPVVPGRILPLAGPWKASPVYLITLYNYLKGGCGEVEISVFSQGQSSGLKLFRGGVRLDMSKNGH</sequence>
<keyword evidence="2" id="KW-1185">Reference proteome</keyword>
<evidence type="ECO:0000313" key="1">
    <source>
        <dbReference type="EMBL" id="TRZ21478.1"/>
    </source>
</evidence>